<proteinExistence type="predicted"/>
<keyword evidence="3" id="KW-1185">Reference proteome</keyword>
<protein>
    <recommendedName>
        <fullName evidence="4">Reverse transcriptase domain-containing protein</fullName>
    </recommendedName>
</protein>
<dbReference type="AlphaFoldDB" id="A0A315W137"/>
<name>A0A315W137_GAMAF</name>
<dbReference type="Proteomes" id="UP000250572">
    <property type="component" value="Unassembled WGS sequence"/>
</dbReference>
<evidence type="ECO:0000313" key="3">
    <source>
        <dbReference type="Proteomes" id="UP000250572"/>
    </source>
</evidence>
<feature type="region of interest" description="Disordered" evidence="1">
    <location>
        <begin position="117"/>
        <end position="164"/>
    </location>
</feature>
<gene>
    <name evidence="2" type="ORF">CCH79_00019465</name>
</gene>
<evidence type="ECO:0000256" key="1">
    <source>
        <dbReference type="SAM" id="MobiDB-lite"/>
    </source>
</evidence>
<feature type="compositionally biased region" description="Basic and acidic residues" evidence="1">
    <location>
        <begin position="136"/>
        <end position="146"/>
    </location>
</feature>
<reference evidence="2 3" key="1">
    <citation type="journal article" date="2018" name="G3 (Bethesda)">
        <title>A High-Quality Reference Genome for the Invasive Mosquitofish Gambusia affinis Using a Chicago Library.</title>
        <authorList>
            <person name="Hoffberg S.L."/>
            <person name="Troendle N.J."/>
            <person name="Glenn T.C."/>
            <person name="Mahmud O."/>
            <person name="Louha S."/>
            <person name="Chalopin D."/>
            <person name="Bennetzen J.L."/>
            <person name="Mauricio R."/>
        </authorList>
    </citation>
    <scope>NUCLEOTIDE SEQUENCE [LARGE SCALE GENOMIC DNA]</scope>
    <source>
        <strain evidence="2">NE01/NJP1002.9</strain>
        <tissue evidence="2">Muscle</tissue>
    </source>
</reference>
<feature type="non-terminal residue" evidence="2">
    <location>
        <position position="164"/>
    </location>
</feature>
<sequence>MGKKFAPAYANIFMVDCEEKAIQKCTKKPLHYLRYLDDIWGIWTFNIEEFKKREDIPDNFYDNVLKHLKKKDKNYKIICSSLHSLLCYLFILQCHFPAASSSHFHYTCPPYESRLTGKGEEEGGRHAANVAGSGNRTRDGRIKDSRPPNVGRAMPYATTERPTS</sequence>
<evidence type="ECO:0000313" key="2">
    <source>
        <dbReference type="EMBL" id="PWA28940.1"/>
    </source>
</evidence>
<dbReference type="EMBL" id="NHOQ01000736">
    <property type="protein sequence ID" value="PWA28940.1"/>
    <property type="molecule type" value="Genomic_DNA"/>
</dbReference>
<accession>A0A315W137</accession>
<evidence type="ECO:0008006" key="4">
    <source>
        <dbReference type="Google" id="ProtNLM"/>
    </source>
</evidence>
<dbReference type="PANTHER" id="PTHR21301:SF10">
    <property type="entry name" value="REVERSE TRANSCRIPTASE DOMAIN-CONTAINING PROTEIN"/>
    <property type="match status" value="1"/>
</dbReference>
<organism evidence="2 3">
    <name type="scientific">Gambusia affinis</name>
    <name type="common">Western mosquitofish</name>
    <name type="synonym">Heterandria affinis</name>
    <dbReference type="NCBI Taxonomy" id="33528"/>
    <lineage>
        <taxon>Eukaryota</taxon>
        <taxon>Metazoa</taxon>
        <taxon>Chordata</taxon>
        <taxon>Craniata</taxon>
        <taxon>Vertebrata</taxon>
        <taxon>Euteleostomi</taxon>
        <taxon>Actinopterygii</taxon>
        <taxon>Neopterygii</taxon>
        <taxon>Teleostei</taxon>
        <taxon>Neoteleostei</taxon>
        <taxon>Acanthomorphata</taxon>
        <taxon>Ovalentaria</taxon>
        <taxon>Atherinomorphae</taxon>
        <taxon>Cyprinodontiformes</taxon>
        <taxon>Poeciliidae</taxon>
        <taxon>Poeciliinae</taxon>
        <taxon>Gambusia</taxon>
    </lineage>
</organism>
<dbReference type="PANTHER" id="PTHR21301">
    <property type="entry name" value="REVERSE TRANSCRIPTASE"/>
    <property type="match status" value="1"/>
</dbReference>
<comment type="caution">
    <text evidence="2">The sequence shown here is derived from an EMBL/GenBank/DDBJ whole genome shotgun (WGS) entry which is preliminary data.</text>
</comment>